<accession>A0A4S8KLM4</accession>
<dbReference type="OrthoDB" id="2840473at2759"/>
<organism evidence="1 2">
    <name type="scientific">Dendrothele bispora (strain CBS 962.96)</name>
    <dbReference type="NCBI Taxonomy" id="1314807"/>
    <lineage>
        <taxon>Eukaryota</taxon>
        <taxon>Fungi</taxon>
        <taxon>Dikarya</taxon>
        <taxon>Basidiomycota</taxon>
        <taxon>Agaricomycotina</taxon>
        <taxon>Agaricomycetes</taxon>
        <taxon>Agaricomycetidae</taxon>
        <taxon>Agaricales</taxon>
        <taxon>Agaricales incertae sedis</taxon>
        <taxon>Dendrothele</taxon>
    </lineage>
</organism>
<reference evidence="1 2" key="1">
    <citation type="journal article" date="2019" name="Nat. Ecol. Evol.">
        <title>Megaphylogeny resolves global patterns of mushroom evolution.</title>
        <authorList>
            <person name="Varga T."/>
            <person name="Krizsan K."/>
            <person name="Foldi C."/>
            <person name="Dima B."/>
            <person name="Sanchez-Garcia M."/>
            <person name="Sanchez-Ramirez S."/>
            <person name="Szollosi G.J."/>
            <person name="Szarkandi J.G."/>
            <person name="Papp V."/>
            <person name="Albert L."/>
            <person name="Andreopoulos W."/>
            <person name="Angelini C."/>
            <person name="Antonin V."/>
            <person name="Barry K.W."/>
            <person name="Bougher N.L."/>
            <person name="Buchanan P."/>
            <person name="Buyck B."/>
            <person name="Bense V."/>
            <person name="Catcheside P."/>
            <person name="Chovatia M."/>
            <person name="Cooper J."/>
            <person name="Damon W."/>
            <person name="Desjardin D."/>
            <person name="Finy P."/>
            <person name="Geml J."/>
            <person name="Haridas S."/>
            <person name="Hughes K."/>
            <person name="Justo A."/>
            <person name="Karasinski D."/>
            <person name="Kautmanova I."/>
            <person name="Kiss B."/>
            <person name="Kocsube S."/>
            <person name="Kotiranta H."/>
            <person name="LaButti K.M."/>
            <person name="Lechner B.E."/>
            <person name="Liimatainen K."/>
            <person name="Lipzen A."/>
            <person name="Lukacs Z."/>
            <person name="Mihaltcheva S."/>
            <person name="Morgado L.N."/>
            <person name="Niskanen T."/>
            <person name="Noordeloos M.E."/>
            <person name="Ohm R.A."/>
            <person name="Ortiz-Santana B."/>
            <person name="Ovrebo C."/>
            <person name="Racz N."/>
            <person name="Riley R."/>
            <person name="Savchenko A."/>
            <person name="Shiryaev A."/>
            <person name="Soop K."/>
            <person name="Spirin V."/>
            <person name="Szebenyi C."/>
            <person name="Tomsovsky M."/>
            <person name="Tulloss R.E."/>
            <person name="Uehling J."/>
            <person name="Grigoriev I.V."/>
            <person name="Vagvolgyi C."/>
            <person name="Papp T."/>
            <person name="Martin F.M."/>
            <person name="Miettinen O."/>
            <person name="Hibbett D.S."/>
            <person name="Nagy L.G."/>
        </authorList>
    </citation>
    <scope>NUCLEOTIDE SEQUENCE [LARGE SCALE GENOMIC DNA]</scope>
    <source>
        <strain evidence="1 2">CBS 962.96</strain>
    </source>
</reference>
<dbReference type="InterPro" id="IPR036691">
    <property type="entry name" value="Endo/exonu/phosph_ase_sf"/>
</dbReference>
<dbReference type="EMBL" id="ML180933">
    <property type="protein sequence ID" value="THU76420.1"/>
    <property type="molecule type" value="Genomic_DNA"/>
</dbReference>
<feature type="non-terminal residue" evidence="1">
    <location>
        <position position="122"/>
    </location>
</feature>
<dbReference type="AlphaFoldDB" id="A0A4S8KLM4"/>
<evidence type="ECO:0000313" key="1">
    <source>
        <dbReference type="EMBL" id="THU76420.1"/>
    </source>
</evidence>
<gene>
    <name evidence="1" type="ORF">K435DRAFT_704905</name>
</gene>
<proteinExistence type="predicted"/>
<sequence>MNLHKSKTATFDLINEAGAIKLSDEYDIICIQEPWTDSLGNTRNNSRWHIIYPTSKLSFPKNTLLRSVILVNKKLANSEWKQIDIQNINDLTAIEMKTETGKISIFNIYNDCTHSNTLKLLR</sequence>
<keyword evidence="2" id="KW-1185">Reference proteome</keyword>
<dbReference type="Proteomes" id="UP000297245">
    <property type="component" value="Unassembled WGS sequence"/>
</dbReference>
<name>A0A4S8KLM4_DENBC</name>
<dbReference type="Gene3D" id="3.60.10.10">
    <property type="entry name" value="Endonuclease/exonuclease/phosphatase"/>
    <property type="match status" value="1"/>
</dbReference>
<evidence type="ECO:0000313" key="2">
    <source>
        <dbReference type="Proteomes" id="UP000297245"/>
    </source>
</evidence>
<dbReference type="SUPFAM" id="SSF56219">
    <property type="entry name" value="DNase I-like"/>
    <property type="match status" value="1"/>
</dbReference>
<evidence type="ECO:0008006" key="3">
    <source>
        <dbReference type="Google" id="ProtNLM"/>
    </source>
</evidence>
<protein>
    <recommendedName>
        <fullName evidence="3">Endonuclease/exonuclease/phosphatase domain-containing protein</fullName>
    </recommendedName>
</protein>